<proteinExistence type="predicted"/>
<feature type="region of interest" description="Disordered" evidence="1">
    <location>
        <begin position="1"/>
        <end position="38"/>
    </location>
</feature>
<name>A0A017TFC3_9BACT</name>
<evidence type="ECO:0000313" key="3">
    <source>
        <dbReference type="Proteomes" id="UP000019678"/>
    </source>
</evidence>
<evidence type="ECO:0000256" key="1">
    <source>
        <dbReference type="SAM" id="MobiDB-lite"/>
    </source>
</evidence>
<dbReference type="AlphaFoldDB" id="A0A017TFC3"/>
<reference evidence="2 3" key="1">
    <citation type="submission" date="2013-05" db="EMBL/GenBank/DDBJ databases">
        <title>Genome assembly of Chondromyces apiculatus DSM 436.</title>
        <authorList>
            <person name="Sharma G."/>
            <person name="Khatri I."/>
            <person name="Kaur C."/>
            <person name="Mayilraj S."/>
            <person name="Subramanian S."/>
        </authorList>
    </citation>
    <scope>NUCLEOTIDE SEQUENCE [LARGE SCALE GENOMIC DNA]</scope>
    <source>
        <strain evidence="2 3">DSM 436</strain>
    </source>
</reference>
<accession>A0A017TFC3</accession>
<protein>
    <submittedName>
        <fullName evidence="2">Uncharacterized protein</fullName>
    </submittedName>
</protein>
<dbReference type="EMBL" id="ASRX01000006">
    <property type="protein sequence ID" value="EYF07944.1"/>
    <property type="molecule type" value="Genomic_DNA"/>
</dbReference>
<organism evidence="2 3">
    <name type="scientific">Chondromyces apiculatus DSM 436</name>
    <dbReference type="NCBI Taxonomy" id="1192034"/>
    <lineage>
        <taxon>Bacteria</taxon>
        <taxon>Pseudomonadati</taxon>
        <taxon>Myxococcota</taxon>
        <taxon>Polyangia</taxon>
        <taxon>Polyangiales</taxon>
        <taxon>Polyangiaceae</taxon>
        <taxon>Chondromyces</taxon>
    </lineage>
</organism>
<gene>
    <name evidence="2" type="ORF">CAP_6966</name>
</gene>
<evidence type="ECO:0000313" key="2">
    <source>
        <dbReference type="EMBL" id="EYF07944.1"/>
    </source>
</evidence>
<dbReference type="Proteomes" id="UP000019678">
    <property type="component" value="Unassembled WGS sequence"/>
</dbReference>
<sequence>MQPEVGHVGRLWVPEDPEHAAHGRRSSTKPARSPLGLNTMGGTFVGCSSCAHAKLS</sequence>
<comment type="caution">
    <text evidence="2">The sequence shown here is derived from an EMBL/GenBank/DDBJ whole genome shotgun (WGS) entry which is preliminary data.</text>
</comment>
<keyword evidence="3" id="KW-1185">Reference proteome</keyword>